<dbReference type="EMBL" id="JACKWY010000001">
    <property type="protein sequence ID" value="MBB6713312.1"/>
    <property type="molecule type" value="Genomic_DNA"/>
</dbReference>
<comment type="caution">
    <text evidence="1">The sequence shown here is derived from an EMBL/GenBank/DDBJ whole genome shotgun (WGS) entry which is preliminary data.</text>
</comment>
<evidence type="ECO:0000313" key="1">
    <source>
        <dbReference type="EMBL" id="MBB6713312.1"/>
    </source>
</evidence>
<accession>A0A7X0VPH4</accession>
<gene>
    <name evidence="1" type="ORF">H7E68_01025</name>
</gene>
<dbReference type="AlphaFoldDB" id="A0A7X0VPH4"/>
<proteinExistence type="predicted"/>
<name>A0A7X0VPH4_9CLOT</name>
<evidence type="ECO:0000313" key="2">
    <source>
        <dbReference type="Proteomes" id="UP000585258"/>
    </source>
</evidence>
<reference evidence="1 2" key="1">
    <citation type="submission" date="2020-08" db="EMBL/GenBank/DDBJ databases">
        <title>Clostridia isolated from Swiss meat.</title>
        <authorList>
            <person name="Wambui J."/>
            <person name="Stevens M.J.A."/>
            <person name="Stephan R."/>
        </authorList>
    </citation>
    <scope>NUCLEOTIDE SEQUENCE [LARGE SCALE GENOMIC DNA]</scope>
    <source>
        <strain evidence="1 2">CM001</strain>
    </source>
</reference>
<protein>
    <submittedName>
        <fullName evidence="1">Uncharacterized protein</fullName>
    </submittedName>
</protein>
<dbReference type="Proteomes" id="UP000585258">
    <property type="component" value="Unassembled WGS sequence"/>
</dbReference>
<organism evidence="1 2">
    <name type="scientific">Clostridium gasigenes</name>
    <dbReference type="NCBI Taxonomy" id="94869"/>
    <lineage>
        <taxon>Bacteria</taxon>
        <taxon>Bacillati</taxon>
        <taxon>Bacillota</taxon>
        <taxon>Clostridia</taxon>
        <taxon>Eubacteriales</taxon>
        <taxon>Clostridiaceae</taxon>
        <taxon>Clostridium</taxon>
    </lineage>
</organism>
<dbReference type="RefSeq" id="WP_185163155.1">
    <property type="nucleotide sequence ID" value="NZ_JACKWY010000001.1"/>
</dbReference>
<sequence length="124" mass="14426">MDRTLVLKLLGKKDSVDLGDQLYNLREITEELRELIILNLPIKEEIIEITIKRLSDIYNIIMPIKENFKDDNSIVGYTNSKVYLSQFINDLCVNIQGLIRSCKPFDNKGFIYNTNIIIDLVLVY</sequence>